<reference evidence="1 3" key="1">
    <citation type="submission" date="2021-06" db="EMBL/GenBank/DDBJ databases">
        <title>Complete genome of Haloferula helveola possessing various polysaccharide degrading enzymes.</title>
        <authorList>
            <person name="Takami H."/>
            <person name="Huang C."/>
            <person name="Hamasaki K."/>
        </authorList>
    </citation>
    <scope>NUCLEOTIDE SEQUENCE [LARGE SCALE GENOMIC DNA]</scope>
    <source>
        <strain evidence="1 3">CN-1</strain>
    </source>
</reference>
<sequence>MSNQLSFVVRSSPICEGEPDAIVDFEIDSESVWQRMRRLEPQLMASPQASNPDGTFVGVSAWIVRGREDAYRTGHHPGYRGRWAGLLPLLACSDCGWEGCGGIWTRIFVGPKRVFWSGLGFSGAGEGFKPVYDPTTFVFDRSDYDATFTALLERIRLAESAAE</sequence>
<keyword evidence="3" id="KW-1185">Reference proteome</keyword>
<evidence type="ECO:0000313" key="2">
    <source>
        <dbReference type="EMBL" id="BCX48681.1"/>
    </source>
</evidence>
<evidence type="ECO:0000313" key="3">
    <source>
        <dbReference type="Proteomes" id="UP001374893"/>
    </source>
</evidence>
<gene>
    <name evidence="1" type="ORF">HAHE_24390</name>
    <name evidence="2" type="ORF">HAHE_25890</name>
</gene>
<evidence type="ECO:0008006" key="4">
    <source>
        <dbReference type="Google" id="ProtNLM"/>
    </source>
</evidence>
<name>A0ABM7RMX6_9BACT</name>
<proteinExistence type="predicted"/>
<protein>
    <recommendedName>
        <fullName evidence="4">GNAT family N-acetyltransferase</fullName>
    </recommendedName>
</protein>
<dbReference type="Proteomes" id="UP001374893">
    <property type="component" value="Chromosome"/>
</dbReference>
<organism evidence="1 3">
    <name type="scientific">Haloferula helveola</name>
    <dbReference type="NCBI Taxonomy" id="490095"/>
    <lineage>
        <taxon>Bacteria</taxon>
        <taxon>Pseudomonadati</taxon>
        <taxon>Verrucomicrobiota</taxon>
        <taxon>Verrucomicrobiia</taxon>
        <taxon>Verrucomicrobiales</taxon>
        <taxon>Verrucomicrobiaceae</taxon>
        <taxon>Haloferula</taxon>
    </lineage>
</organism>
<accession>A0ABM7RMX6</accession>
<dbReference type="EMBL" id="AP024702">
    <property type="protein sequence ID" value="BCX48681.1"/>
    <property type="molecule type" value="Genomic_DNA"/>
</dbReference>
<dbReference type="EMBL" id="AP024702">
    <property type="protein sequence ID" value="BCX48531.1"/>
    <property type="molecule type" value="Genomic_DNA"/>
</dbReference>
<evidence type="ECO:0000313" key="1">
    <source>
        <dbReference type="EMBL" id="BCX48531.1"/>
    </source>
</evidence>